<feature type="region of interest" description="Disordered" evidence="2">
    <location>
        <begin position="116"/>
        <end position="155"/>
    </location>
</feature>
<dbReference type="InterPro" id="IPR012336">
    <property type="entry name" value="Thioredoxin-like_fold"/>
</dbReference>
<evidence type="ECO:0000256" key="2">
    <source>
        <dbReference type="SAM" id="MobiDB-lite"/>
    </source>
</evidence>
<dbReference type="Pfam" id="PF13192">
    <property type="entry name" value="Thioredoxin_3"/>
    <property type="match status" value="1"/>
</dbReference>
<keyword evidence="5" id="KW-1185">Reference proteome</keyword>
<evidence type="ECO:0000259" key="3">
    <source>
        <dbReference type="Pfam" id="PF13192"/>
    </source>
</evidence>
<feature type="compositionally biased region" description="Pro residues" evidence="2">
    <location>
        <begin position="190"/>
        <end position="203"/>
    </location>
</feature>
<feature type="compositionally biased region" description="Low complexity" evidence="2">
    <location>
        <begin position="216"/>
        <end position="238"/>
    </location>
</feature>
<comment type="similarity">
    <text evidence="1">Belongs to the glutaredoxin family.</text>
</comment>
<dbReference type="InParanoid" id="A0A7L9FIX4"/>
<feature type="compositionally biased region" description="Basic and acidic residues" evidence="2">
    <location>
        <begin position="119"/>
        <end position="133"/>
    </location>
</feature>
<evidence type="ECO:0000313" key="4">
    <source>
        <dbReference type="EMBL" id="QOJ79591.1"/>
    </source>
</evidence>
<dbReference type="Proteomes" id="UP000594121">
    <property type="component" value="Chromosome"/>
</dbReference>
<dbReference type="AlphaFoldDB" id="A0A7L9FIX4"/>
<protein>
    <submittedName>
        <fullName evidence="4">Thioredoxin family protein</fullName>
    </submittedName>
</protein>
<organism evidence="4 5">
    <name type="scientific">Infirmifilum lucidum</name>
    <dbReference type="NCBI Taxonomy" id="2776706"/>
    <lineage>
        <taxon>Archaea</taxon>
        <taxon>Thermoproteota</taxon>
        <taxon>Thermoprotei</taxon>
        <taxon>Thermofilales</taxon>
        <taxon>Thermofilaceae</taxon>
        <taxon>Infirmifilum</taxon>
    </lineage>
</organism>
<gene>
    <name evidence="4" type="ORF">IG193_03795</name>
</gene>
<evidence type="ECO:0000256" key="1">
    <source>
        <dbReference type="ARBA" id="ARBA00007787"/>
    </source>
</evidence>
<sequence length="279" mass="31367">MVKEIKVFLPRDHRAQEMLDAFKAELNAIPRGERPKLMVRLLSLKDPSKFEEWLQSLEEVFGGIYVAEFKKYGIRAVPAVVVDGEKAVEGRYLNRQEIRLLVQGLSPELASIAPLEAQPEERLPQAEAPRREIGASQAVKPVAPQPREPAEAPPPIELAPVEVPVEQEPRPVQPAKPQAKSLLQPQQARPRPPQQAPQYPKPLPGTQRLEQKQQVKPEPQQAREPQPQPVAQQPPAQARELAGTCFTCLFYDQARSRCKLLHVVVPDPHNPPCGRRRPR</sequence>
<evidence type="ECO:0000313" key="5">
    <source>
        <dbReference type="Proteomes" id="UP000594121"/>
    </source>
</evidence>
<feature type="region of interest" description="Disordered" evidence="2">
    <location>
        <begin position="167"/>
        <end position="238"/>
    </location>
</feature>
<dbReference type="EMBL" id="CP062310">
    <property type="protein sequence ID" value="QOJ79591.1"/>
    <property type="molecule type" value="Genomic_DNA"/>
</dbReference>
<reference evidence="4 5" key="1">
    <citation type="submission" date="2020-10" db="EMBL/GenBank/DDBJ databases">
        <title>Thermofilum lucidum 3507LT sp. nov. a novel member of Thermofilaceae family isolated from Chile hot spring, and proposal of description order Thermofilales.</title>
        <authorList>
            <person name="Zayulina K.S."/>
            <person name="Elcheninov A.G."/>
            <person name="Toshchakov S.V."/>
            <person name="Kublanov I.V."/>
        </authorList>
    </citation>
    <scope>NUCLEOTIDE SEQUENCE [LARGE SCALE GENOMIC DNA]</scope>
    <source>
        <strain evidence="4 5">3507LT</strain>
    </source>
</reference>
<proteinExistence type="inferred from homology"/>
<accession>A0A7L9FIX4</accession>
<dbReference type="KEGG" id="thel:IG193_03795"/>
<feature type="domain" description="Thioredoxin-like fold" evidence="3">
    <location>
        <begin position="67"/>
        <end position="102"/>
    </location>
</feature>
<dbReference type="RefSeq" id="WP_192819563.1">
    <property type="nucleotide sequence ID" value="NZ_CP062310.1"/>
</dbReference>
<dbReference type="GeneID" id="59148989"/>
<feature type="compositionally biased region" description="Pro residues" evidence="2">
    <location>
        <begin position="143"/>
        <end position="155"/>
    </location>
</feature>
<name>A0A7L9FIX4_9CREN</name>